<keyword evidence="1" id="KW-0812">Transmembrane</keyword>
<dbReference type="RefSeq" id="YP_008240802.1">
    <property type="nucleotide sequence ID" value="NC_021789.1"/>
</dbReference>
<dbReference type="KEGG" id="vg:16881035"/>
<keyword evidence="3" id="KW-1185">Reference proteome</keyword>
<dbReference type="Proteomes" id="UP000014731">
    <property type="component" value="Segment"/>
</dbReference>
<organism evidence="2 3">
    <name type="scientific">Cellulophaga phage phi19:3</name>
    <dbReference type="NCBI Taxonomy" id="1327971"/>
    <lineage>
        <taxon>Viruses</taxon>
        <taxon>Duplodnaviria</taxon>
        <taxon>Heunggongvirae</taxon>
        <taxon>Uroviricota</taxon>
        <taxon>Caudoviricetes</taxon>
        <taxon>Pachyviridae</taxon>
        <taxon>Baltivirus</taxon>
        <taxon>Baltivirus phi19tres</taxon>
    </lineage>
</organism>
<dbReference type="GeneID" id="16881035"/>
<sequence>MTTPQEMITEEIDYYESIGEDSPNGFVSYVTYVVCILLISLLFLK</sequence>
<evidence type="ECO:0000313" key="3">
    <source>
        <dbReference type="Proteomes" id="UP000014731"/>
    </source>
</evidence>
<keyword evidence="1" id="KW-0472">Membrane</keyword>
<gene>
    <name evidence="2" type="ORF">Phi19:3_gp017</name>
</gene>
<accession>R9ZWE6</accession>
<feature type="transmembrane region" description="Helical" evidence="1">
    <location>
        <begin position="26"/>
        <end position="44"/>
    </location>
</feature>
<dbReference type="EMBL" id="KC821608">
    <property type="protein sequence ID" value="AGO47421.1"/>
    <property type="molecule type" value="Genomic_DNA"/>
</dbReference>
<name>R9ZWE6_9CAUD</name>
<protein>
    <submittedName>
        <fullName evidence="2">Uncharacterized protein</fullName>
    </submittedName>
</protein>
<keyword evidence="1" id="KW-1133">Transmembrane helix</keyword>
<evidence type="ECO:0000256" key="1">
    <source>
        <dbReference type="SAM" id="Phobius"/>
    </source>
</evidence>
<proteinExistence type="predicted"/>
<evidence type="ECO:0000313" key="2">
    <source>
        <dbReference type="EMBL" id="AGO47421.1"/>
    </source>
</evidence>
<reference evidence="2 3" key="1">
    <citation type="journal article" date="2013" name="Proc. Natl. Acad. Sci. U.S.A.">
        <title>Twelve previously unknown phage genera are ubiquitous in global oceans.</title>
        <authorList>
            <person name="Holmfeldt K."/>
            <person name="Solonenko N."/>
            <person name="Shah M."/>
            <person name="Corrier K."/>
            <person name="Riemann L."/>
            <person name="Verberkmoes N.C."/>
            <person name="Sullivan M.B."/>
        </authorList>
    </citation>
    <scope>NUCLEOTIDE SEQUENCE [LARGE SCALE GENOMIC DNA]</scope>
    <source>
        <strain evidence="2">Phi19:3</strain>
    </source>
</reference>
<reference evidence="3" key="2">
    <citation type="submission" date="2013-03" db="EMBL/GenBank/DDBJ databases">
        <title>The Cellulophaga phages: a novel, diverse, and globally ubiquitous model system.</title>
        <authorList>
            <person name="Holmfeldt K."/>
            <person name="Solonenko N."/>
            <person name="Shah M."/>
            <person name="Corrier K."/>
            <person name="Riemann L."/>
            <person name="VerBerkmoes N.C."/>
            <person name="Sullivan M.B."/>
        </authorList>
    </citation>
    <scope>NUCLEOTIDE SEQUENCE [LARGE SCALE GENOMIC DNA]</scope>
</reference>